<evidence type="ECO:0000313" key="1">
    <source>
        <dbReference type="EMBL" id="QQR39051.1"/>
    </source>
</evidence>
<dbReference type="Proteomes" id="UP000595857">
    <property type="component" value="Chromosome"/>
</dbReference>
<keyword evidence="2" id="KW-1185">Reference proteome</keyword>
<evidence type="ECO:0000313" key="2">
    <source>
        <dbReference type="Proteomes" id="UP000595857"/>
    </source>
</evidence>
<accession>A0ABX7C4P8</accession>
<gene>
    <name evidence="1" type="ORF">JI748_15150</name>
</gene>
<protein>
    <submittedName>
        <fullName evidence="1">Uncharacterized protein</fullName>
    </submittedName>
</protein>
<proteinExistence type="predicted"/>
<organism evidence="1 2">
    <name type="scientific">Devosia rhizoryzae</name>
    <dbReference type="NCBI Taxonomy" id="2774137"/>
    <lineage>
        <taxon>Bacteria</taxon>
        <taxon>Pseudomonadati</taxon>
        <taxon>Pseudomonadota</taxon>
        <taxon>Alphaproteobacteria</taxon>
        <taxon>Hyphomicrobiales</taxon>
        <taxon>Devosiaceae</taxon>
        <taxon>Devosia</taxon>
    </lineage>
</organism>
<name>A0ABX7C4P8_9HYPH</name>
<reference evidence="1 2" key="1">
    <citation type="submission" date="2021-01" db="EMBL/GenBank/DDBJ databases">
        <title>Genome seq and assembly of Devosia sp. LEGU1.</title>
        <authorList>
            <person name="Chhetri G."/>
        </authorList>
    </citation>
    <scope>NUCLEOTIDE SEQUENCE [LARGE SCALE GENOMIC DNA]</scope>
    <source>
        <strain evidence="1 2">LEGU1</strain>
    </source>
</reference>
<sequence length="124" mass="13843">MRDGKGVWFEINRSLDAPIGLKQLQQILIECAKDDFDKVIESLDRIMLIQNPQPVERTDLILLVGDGPVARGAGDVLIPWEEMPAEYTAGRDLQVVEVIINDGEQLIDALYVGLWPAGEKDNDE</sequence>
<dbReference type="RefSeq" id="WP_201632504.1">
    <property type="nucleotide sequence ID" value="NZ_CP068046.1"/>
</dbReference>
<dbReference type="EMBL" id="CP068046">
    <property type="protein sequence ID" value="QQR39051.1"/>
    <property type="molecule type" value="Genomic_DNA"/>
</dbReference>